<dbReference type="STRING" id="1451189.CFAL_05965"/>
<reference evidence="3 4" key="1">
    <citation type="submission" date="2018-09" db="EMBL/GenBank/DDBJ databases">
        <title>Optimization and identification of Corynebacterium falsenii FN1-14 from fish paste.</title>
        <authorList>
            <person name="Daroonpunt R."/>
            <person name="Tanasupawat S."/>
        </authorList>
    </citation>
    <scope>NUCLEOTIDE SEQUENCE [LARGE SCALE GENOMIC DNA]</scope>
    <source>
        <strain evidence="3 4">FN1-14</strain>
    </source>
</reference>
<dbReference type="EMBL" id="QXJK01000003">
    <property type="protein sequence ID" value="RIX35731.1"/>
    <property type="molecule type" value="Genomic_DNA"/>
</dbReference>
<evidence type="ECO:0000313" key="4">
    <source>
        <dbReference type="Proteomes" id="UP000285278"/>
    </source>
</evidence>
<keyword evidence="4" id="KW-1185">Reference proteome</keyword>
<dbReference type="Proteomes" id="UP000285278">
    <property type="component" value="Unassembled WGS sequence"/>
</dbReference>
<protein>
    <recommendedName>
        <fullName evidence="5">Thiamine biosynthesis protein X</fullName>
    </recommendedName>
</protein>
<feature type="compositionally biased region" description="Low complexity" evidence="1">
    <location>
        <begin position="88"/>
        <end position="102"/>
    </location>
</feature>
<feature type="signal peptide" evidence="2">
    <location>
        <begin position="1"/>
        <end position="20"/>
    </location>
</feature>
<proteinExistence type="predicted"/>
<feature type="chain" id="PRO_5039530912" description="Thiamine biosynthesis protein X" evidence="2">
    <location>
        <begin position="21"/>
        <end position="102"/>
    </location>
</feature>
<evidence type="ECO:0000256" key="1">
    <source>
        <dbReference type="SAM" id="MobiDB-lite"/>
    </source>
</evidence>
<feature type="region of interest" description="Disordered" evidence="1">
    <location>
        <begin position="21"/>
        <end position="102"/>
    </location>
</feature>
<keyword evidence="2" id="KW-0732">Signal</keyword>
<evidence type="ECO:0000256" key="2">
    <source>
        <dbReference type="SAM" id="SignalP"/>
    </source>
</evidence>
<evidence type="ECO:0008006" key="5">
    <source>
        <dbReference type="Google" id="ProtNLM"/>
    </source>
</evidence>
<accession>A0A418Q8B4</accession>
<dbReference type="AlphaFoldDB" id="A0A418Q8B4"/>
<organism evidence="3 4">
    <name type="scientific">Corynebacterium falsenii</name>
    <dbReference type="NCBI Taxonomy" id="108486"/>
    <lineage>
        <taxon>Bacteria</taxon>
        <taxon>Bacillati</taxon>
        <taxon>Actinomycetota</taxon>
        <taxon>Actinomycetes</taxon>
        <taxon>Mycobacteriales</taxon>
        <taxon>Corynebacteriaceae</taxon>
        <taxon>Corynebacterium</taxon>
    </lineage>
</organism>
<comment type="caution">
    <text evidence="3">The sequence shown here is derived from an EMBL/GenBank/DDBJ whole genome shotgun (WGS) entry which is preliminary data.</text>
</comment>
<feature type="compositionally biased region" description="Low complexity" evidence="1">
    <location>
        <begin position="52"/>
        <end position="67"/>
    </location>
</feature>
<name>A0A418Q8B4_9CORY</name>
<dbReference type="PROSITE" id="PS51257">
    <property type="entry name" value="PROKAR_LIPOPROTEIN"/>
    <property type="match status" value="1"/>
</dbReference>
<sequence>MKFRTATSAALALTAVLALSACSPPGQKPTDERVNTATTGPAEPDIFTTDKAFAGQATATTTETTDANGMVVGTEQNSTGATAGVMPTETTGAAATSTATGN</sequence>
<gene>
    <name evidence="3" type="ORF">D3M95_04315</name>
</gene>
<evidence type="ECO:0000313" key="3">
    <source>
        <dbReference type="EMBL" id="RIX35731.1"/>
    </source>
</evidence>
<dbReference type="RefSeq" id="WP_052337551.1">
    <property type="nucleotide sequence ID" value="NZ_CBCRUA010000006.1"/>
</dbReference>